<keyword evidence="1" id="KW-0805">Transcription regulation</keyword>
<reference evidence="6" key="2">
    <citation type="submission" date="2020-09" db="EMBL/GenBank/DDBJ databases">
        <authorList>
            <person name="Sun Q."/>
            <person name="Kim S."/>
        </authorList>
    </citation>
    <scope>NUCLEOTIDE SEQUENCE</scope>
    <source>
        <strain evidence="6">KCTC 42651</strain>
    </source>
</reference>
<evidence type="ECO:0000256" key="2">
    <source>
        <dbReference type="ARBA" id="ARBA00023125"/>
    </source>
</evidence>
<evidence type="ECO:0000313" key="7">
    <source>
        <dbReference type="Proteomes" id="UP000630353"/>
    </source>
</evidence>
<dbReference type="RefSeq" id="WP_189988012.1">
    <property type="nucleotide sequence ID" value="NZ_BMZS01000002.1"/>
</dbReference>
<dbReference type="SMART" id="SM00346">
    <property type="entry name" value="HTH_ICLR"/>
    <property type="match status" value="1"/>
</dbReference>
<dbReference type="InterPro" id="IPR036388">
    <property type="entry name" value="WH-like_DNA-bd_sf"/>
</dbReference>
<dbReference type="Gene3D" id="3.30.450.40">
    <property type="match status" value="1"/>
</dbReference>
<keyword evidence="7" id="KW-1185">Reference proteome</keyword>
<gene>
    <name evidence="6" type="ORF">GCM10017083_11970</name>
</gene>
<sequence>MARPPKRPRIATVDDWQTGSASEPGFVTALARGLDILRAFGPADDLLGNGDLAERTGIPRSTVSRLTQTLTALGYLRHVERFEKYQLGAGILALGYHRLAASGVREAARPHMQALANAADCAIAMGTPDRVTMIYIEVCHGAGPMILRLGVGSRVPIVRTAMGRAYVAALPERERDLVLRRLHDADPDGWAETRRALDEARRQCRDQGYCVAVGAWHDGISSAGVAVTLDGGSQVLAFNCGGASHRLTRPLLERRLGPALSDMAERVRRELFTAPAGSMPATVPLQAV</sequence>
<dbReference type="PANTHER" id="PTHR30136">
    <property type="entry name" value="HELIX-TURN-HELIX TRANSCRIPTIONAL REGULATOR, ICLR FAMILY"/>
    <property type="match status" value="1"/>
</dbReference>
<keyword evidence="3" id="KW-0804">Transcription</keyword>
<feature type="domain" description="IclR-ED" evidence="5">
    <location>
        <begin position="90"/>
        <end position="273"/>
    </location>
</feature>
<dbReference type="PANTHER" id="PTHR30136:SF33">
    <property type="entry name" value="TRANSCRIPTIONAL REGULATORY PROTEIN"/>
    <property type="match status" value="1"/>
</dbReference>
<reference evidence="6" key="1">
    <citation type="journal article" date="2014" name="Int. J. Syst. Evol. Microbiol.">
        <title>Complete genome sequence of Corynebacterium casei LMG S-19264T (=DSM 44701T), isolated from a smear-ripened cheese.</title>
        <authorList>
            <consortium name="US DOE Joint Genome Institute (JGI-PGF)"/>
            <person name="Walter F."/>
            <person name="Albersmeier A."/>
            <person name="Kalinowski J."/>
            <person name="Ruckert C."/>
        </authorList>
    </citation>
    <scope>NUCLEOTIDE SEQUENCE</scope>
    <source>
        <strain evidence="6">KCTC 42651</strain>
    </source>
</reference>
<name>A0A918XPI0_9PROT</name>
<evidence type="ECO:0000259" key="4">
    <source>
        <dbReference type="PROSITE" id="PS51077"/>
    </source>
</evidence>
<dbReference type="InterPro" id="IPR050707">
    <property type="entry name" value="HTH_MetabolicPath_Reg"/>
</dbReference>
<dbReference type="PROSITE" id="PS51077">
    <property type="entry name" value="HTH_ICLR"/>
    <property type="match status" value="1"/>
</dbReference>
<evidence type="ECO:0000256" key="3">
    <source>
        <dbReference type="ARBA" id="ARBA00023163"/>
    </source>
</evidence>
<dbReference type="PROSITE" id="PS51078">
    <property type="entry name" value="ICLR_ED"/>
    <property type="match status" value="1"/>
</dbReference>
<dbReference type="InterPro" id="IPR036390">
    <property type="entry name" value="WH_DNA-bd_sf"/>
</dbReference>
<dbReference type="Pfam" id="PF09339">
    <property type="entry name" value="HTH_IclR"/>
    <property type="match status" value="1"/>
</dbReference>
<evidence type="ECO:0000259" key="5">
    <source>
        <dbReference type="PROSITE" id="PS51078"/>
    </source>
</evidence>
<feature type="domain" description="HTH iclR-type" evidence="4">
    <location>
        <begin position="27"/>
        <end position="89"/>
    </location>
</feature>
<dbReference type="Gene3D" id="1.10.10.10">
    <property type="entry name" value="Winged helix-like DNA-binding domain superfamily/Winged helix DNA-binding domain"/>
    <property type="match status" value="1"/>
</dbReference>
<proteinExistence type="predicted"/>
<dbReference type="InterPro" id="IPR029016">
    <property type="entry name" value="GAF-like_dom_sf"/>
</dbReference>
<protein>
    <submittedName>
        <fullName evidence="6">Transcriptional regulator</fullName>
    </submittedName>
</protein>
<accession>A0A918XPI0</accession>
<dbReference type="SUPFAM" id="SSF55781">
    <property type="entry name" value="GAF domain-like"/>
    <property type="match status" value="1"/>
</dbReference>
<evidence type="ECO:0000313" key="6">
    <source>
        <dbReference type="EMBL" id="GHD44498.1"/>
    </source>
</evidence>
<dbReference type="GO" id="GO:0003677">
    <property type="term" value="F:DNA binding"/>
    <property type="evidence" value="ECO:0007669"/>
    <property type="project" value="UniProtKB-KW"/>
</dbReference>
<organism evidence="6 7">
    <name type="scientific">Thalassobaculum fulvum</name>
    <dbReference type="NCBI Taxonomy" id="1633335"/>
    <lineage>
        <taxon>Bacteria</taxon>
        <taxon>Pseudomonadati</taxon>
        <taxon>Pseudomonadota</taxon>
        <taxon>Alphaproteobacteria</taxon>
        <taxon>Rhodospirillales</taxon>
        <taxon>Thalassobaculaceae</taxon>
        <taxon>Thalassobaculum</taxon>
    </lineage>
</organism>
<dbReference type="GO" id="GO:0045892">
    <property type="term" value="P:negative regulation of DNA-templated transcription"/>
    <property type="evidence" value="ECO:0007669"/>
    <property type="project" value="TreeGrafter"/>
</dbReference>
<dbReference type="GO" id="GO:0003700">
    <property type="term" value="F:DNA-binding transcription factor activity"/>
    <property type="evidence" value="ECO:0007669"/>
    <property type="project" value="TreeGrafter"/>
</dbReference>
<evidence type="ECO:0000256" key="1">
    <source>
        <dbReference type="ARBA" id="ARBA00023015"/>
    </source>
</evidence>
<dbReference type="Pfam" id="PF01614">
    <property type="entry name" value="IclR_C"/>
    <property type="match status" value="1"/>
</dbReference>
<comment type="caution">
    <text evidence="6">The sequence shown here is derived from an EMBL/GenBank/DDBJ whole genome shotgun (WGS) entry which is preliminary data.</text>
</comment>
<keyword evidence="2" id="KW-0238">DNA-binding</keyword>
<dbReference type="AlphaFoldDB" id="A0A918XPI0"/>
<dbReference type="InterPro" id="IPR014757">
    <property type="entry name" value="Tscrpt_reg_IclR_C"/>
</dbReference>
<dbReference type="EMBL" id="BMZS01000002">
    <property type="protein sequence ID" value="GHD44498.1"/>
    <property type="molecule type" value="Genomic_DNA"/>
</dbReference>
<dbReference type="InterPro" id="IPR005471">
    <property type="entry name" value="Tscrpt_reg_IclR_N"/>
</dbReference>
<dbReference type="SUPFAM" id="SSF46785">
    <property type="entry name" value="Winged helix' DNA-binding domain"/>
    <property type="match status" value="1"/>
</dbReference>
<dbReference type="Proteomes" id="UP000630353">
    <property type="component" value="Unassembled WGS sequence"/>
</dbReference>